<keyword evidence="3" id="KW-1185">Reference proteome</keyword>
<organism evidence="2 3">
    <name type="scientific">Chiloscyllium punctatum</name>
    <name type="common">Brownbanded bambooshark</name>
    <name type="synonym">Hemiscyllium punctatum</name>
    <dbReference type="NCBI Taxonomy" id="137246"/>
    <lineage>
        <taxon>Eukaryota</taxon>
        <taxon>Metazoa</taxon>
        <taxon>Chordata</taxon>
        <taxon>Craniata</taxon>
        <taxon>Vertebrata</taxon>
        <taxon>Chondrichthyes</taxon>
        <taxon>Elasmobranchii</taxon>
        <taxon>Galeomorphii</taxon>
        <taxon>Galeoidea</taxon>
        <taxon>Orectolobiformes</taxon>
        <taxon>Hemiscylliidae</taxon>
        <taxon>Chiloscyllium</taxon>
    </lineage>
</organism>
<accession>A0A401S0S4</accession>
<dbReference type="EMBL" id="BEZZ01000044">
    <property type="protein sequence ID" value="GCC23987.1"/>
    <property type="molecule type" value="Genomic_DNA"/>
</dbReference>
<evidence type="ECO:0000256" key="1">
    <source>
        <dbReference type="SAM" id="MobiDB-lite"/>
    </source>
</evidence>
<feature type="compositionally biased region" description="Basic and acidic residues" evidence="1">
    <location>
        <begin position="48"/>
        <end position="59"/>
    </location>
</feature>
<feature type="region of interest" description="Disordered" evidence="1">
    <location>
        <begin position="1"/>
        <end position="82"/>
    </location>
</feature>
<comment type="caution">
    <text evidence="2">The sequence shown here is derived from an EMBL/GenBank/DDBJ whole genome shotgun (WGS) entry which is preliminary data.</text>
</comment>
<reference evidence="2 3" key="1">
    <citation type="journal article" date="2018" name="Nat. Ecol. Evol.">
        <title>Shark genomes provide insights into elasmobranch evolution and the origin of vertebrates.</title>
        <authorList>
            <person name="Hara Y"/>
            <person name="Yamaguchi K"/>
            <person name="Onimaru K"/>
            <person name="Kadota M"/>
            <person name="Koyanagi M"/>
            <person name="Keeley SD"/>
            <person name="Tatsumi K"/>
            <person name="Tanaka K"/>
            <person name="Motone F"/>
            <person name="Kageyama Y"/>
            <person name="Nozu R"/>
            <person name="Adachi N"/>
            <person name="Nishimura O"/>
            <person name="Nakagawa R"/>
            <person name="Tanegashima C"/>
            <person name="Kiyatake I"/>
            <person name="Matsumoto R"/>
            <person name="Murakumo K"/>
            <person name="Nishida K"/>
            <person name="Terakita A"/>
            <person name="Kuratani S"/>
            <person name="Sato K"/>
            <person name="Hyodo S Kuraku.S."/>
        </authorList>
    </citation>
    <scope>NUCLEOTIDE SEQUENCE [LARGE SCALE GENOMIC DNA]</scope>
</reference>
<protein>
    <submittedName>
        <fullName evidence="2">Uncharacterized protein</fullName>
    </submittedName>
</protein>
<feature type="region of interest" description="Disordered" evidence="1">
    <location>
        <begin position="96"/>
        <end position="122"/>
    </location>
</feature>
<feature type="compositionally biased region" description="Basic and acidic residues" evidence="1">
    <location>
        <begin position="18"/>
        <end position="28"/>
    </location>
</feature>
<proteinExistence type="predicted"/>
<dbReference type="Proteomes" id="UP000287033">
    <property type="component" value="Unassembled WGS sequence"/>
</dbReference>
<name>A0A401S0S4_CHIPU</name>
<evidence type="ECO:0000313" key="2">
    <source>
        <dbReference type="EMBL" id="GCC23987.1"/>
    </source>
</evidence>
<sequence length="122" mass="13437">MWSKGRPWISTGTEGETEDQHRDRRGDRGSAQGQRGRPRIGTWTEGETADRHRDRRGDRGSAQGLKGRPRIGTGTEGEAEAQRRCLSSQEQINSAMEVPPTGTGEIEPVQGKCANVKEIEPL</sequence>
<evidence type="ECO:0000313" key="3">
    <source>
        <dbReference type="Proteomes" id="UP000287033"/>
    </source>
</evidence>
<dbReference type="AlphaFoldDB" id="A0A401S0S4"/>
<gene>
    <name evidence="2" type="ORF">chiPu_0002385</name>
</gene>